<name>A0A4Q7NB83_9ACTN</name>
<keyword evidence="1" id="KW-0175">Coiled coil</keyword>
<accession>A0A4Q7NB83</accession>
<feature type="coiled-coil region" evidence="1">
    <location>
        <begin position="922"/>
        <end position="956"/>
    </location>
</feature>
<reference evidence="4 5" key="1">
    <citation type="submission" date="2019-02" db="EMBL/GenBank/DDBJ databases">
        <title>Genomic Encyclopedia of Type Strains, Phase IV (KMG-IV): sequencing the most valuable type-strain genomes for metagenomic binning, comparative biology and taxonomic classification.</title>
        <authorList>
            <person name="Goeker M."/>
        </authorList>
    </citation>
    <scope>NUCLEOTIDE SEQUENCE [LARGE SCALE GENOMIC DNA]</scope>
    <source>
        <strain evidence="4 5">DSM 45622</strain>
    </source>
</reference>
<dbReference type="InterPro" id="IPR013491">
    <property type="entry name" value="Tape_meas_N"/>
</dbReference>
<dbReference type="NCBIfam" id="TIGR02675">
    <property type="entry name" value="tape_meas_nterm"/>
    <property type="match status" value="1"/>
</dbReference>
<feature type="domain" description="Tape measure protein N-terminal" evidence="3">
    <location>
        <begin position="72"/>
        <end position="256"/>
    </location>
</feature>
<evidence type="ECO:0000259" key="3">
    <source>
        <dbReference type="Pfam" id="PF20155"/>
    </source>
</evidence>
<evidence type="ECO:0000313" key="5">
    <source>
        <dbReference type="Proteomes" id="UP000293638"/>
    </source>
</evidence>
<dbReference type="OrthoDB" id="3765294at2"/>
<organism evidence="4 5">
    <name type="scientific">Motilibacter rhizosphaerae</name>
    <dbReference type="NCBI Taxonomy" id="598652"/>
    <lineage>
        <taxon>Bacteria</taxon>
        <taxon>Bacillati</taxon>
        <taxon>Actinomycetota</taxon>
        <taxon>Actinomycetes</taxon>
        <taxon>Motilibacterales</taxon>
        <taxon>Motilibacteraceae</taxon>
        <taxon>Motilibacter</taxon>
    </lineage>
</organism>
<dbReference type="Pfam" id="PF20155">
    <property type="entry name" value="TMP_3"/>
    <property type="match status" value="1"/>
</dbReference>
<dbReference type="PANTHER" id="PTHR38812">
    <property type="entry name" value="MU-LIKE PROPHAGE FLUMU PROTEIN GP42"/>
    <property type="match status" value="1"/>
</dbReference>
<dbReference type="InterPro" id="IPR053058">
    <property type="entry name" value="Mulikevirus_tape_measure"/>
</dbReference>
<comment type="caution">
    <text evidence="4">The sequence shown here is derived from an EMBL/GenBank/DDBJ whole genome shotgun (WGS) entry which is preliminary data.</text>
</comment>
<evidence type="ECO:0000313" key="4">
    <source>
        <dbReference type="EMBL" id="RZS80186.1"/>
    </source>
</evidence>
<dbReference type="Proteomes" id="UP000293638">
    <property type="component" value="Unassembled WGS sequence"/>
</dbReference>
<feature type="region of interest" description="Disordered" evidence="2">
    <location>
        <begin position="840"/>
        <end position="862"/>
    </location>
</feature>
<dbReference type="AlphaFoldDB" id="A0A4Q7NB83"/>
<proteinExistence type="predicted"/>
<gene>
    <name evidence="4" type="ORF">EV189_3667</name>
</gene>
<keyword evidence="5" id="KW-1185">Reference proteome</keyword>
<feature type="compositionally biased region" description="Basic and acidic residues" evidence="2">
    <location>
        <begin position="845"/>
        <end position="862"/>
    </location>
</feature>
<dbReference type="EMBL" id="SGXD01000005">
    <property type="protein sequence ID" value="RZS80186.1"/>
    <property type="molecule type" value="Genomic_DNA"/>
</dbReference>
<protein>
    <submittedName>
        <fullName evidence="4">Tape measure domain-containing protein</fullName>
    </submittedName>
</protein>
<evidence type="ECO:0000256" key="1">
    <source>
        <dbReference type="SAM" id="Coils"/>
    </source>
</evidence>
<sequence length="1217" mass="125341">MADSSQTLRVVIVGDAKSVQRAFSGTSASAAKTEAALKRLSARTAAVGTAFGVMGGLAAASLARMAVNGAKAGFTLAEKLEQARIGFTTLLGSAKAADTMLNNLKNFAKTTPFEFPELVTQANRLLAMGFASKQIIPLLTNAGNAVAAVGGNGETLDRVTLALGQINTKGHVMAQEMNQLTEAGIPAWQMLADKLGTNVAGAMDKVTKRQVDSKTAMDAFMSGMEKSYGGMMDKQSHTVQGMISNIKDASGLAAANIVTAFFPAIKVVLNKFVDLTSWISNKTPAAINKVKGEFEKLKRSLKENLPSIDLSKLFKTGKADASAGKAFVQPILDSLGNAGSAVTEKVKTWRQPVMDAFSQIKMDVTPILHSMAVGIRDGAKTLIDAFTAGVQTGDWGPLGQAIGTAIGTTLKASADLATVLLGWVKQVDWVGVGIAAGKVALPFVIGLASGLLAFDPKALFSQLAAHWELVLVAGLSIAFAPAKIAGALGEVLARVPLAGGLLKWGVEALQKFGDGLESAAVRVLGNLGKGFARSFTKIGTDSAGSISGMIVSIVKYLAELPIRADKALLTLQFAGARAIVNFGRAMLDRAPTAVGDVLGTINRLLINGGVKIAKLLVDAGRNVIELFLNAMTGKFAGVSASIQALGALIKNAAADFGSLLVDAGVNLVRGLVRGVTSSASFVKDAMKGLASTAKNTFTSFLGIHSPSRVFAEYGDNTVEGYAAGVKRTTPKAVAAVAALARSVSDAMKRFETDLFNKDSNGIVANLVGDTSGIKDQALNLATSVLGLPADLGSERSGLNQKVTDASTANANAVKASTEAVLKRTEAMKKYQAAVKALQTAQEAPVRADKKGSTAKSEEAKAKAEAAAQKRVTAAWNSLHDAQERARNAAGKVTSSGKALSKAKDDLNAYDAATAKARDPKNIEAARQAIAVANQKLQDLAKQRDDVATKLKAAQDNLSSALGYASQVSGNLAGLGNLTGLLDGSTDADGNPTGDNTAAGLGKRLGDKLAQVKGFASNVKDLLSKGLNKQSLQDIVAAGADTGGQVAQALLNSPGSIGDINSMQSQIQGISDDLGKSLADSFYAVGGQTADQYAAGLQVQFDSLQTQMQTVADGLVTSLQTALGLDAEGDNPLKVLGEQAGAAFVDGFTDAVANGTATKTLTTKPKATASGKNFFDTALAGGITTIVNVAGSVISERDLAATITKHQATTARRSGRAA</sequence>
<evidence type="ECO:0000256" key="2">
    <source>
        <dbReference type="SAM" id="MobiDB-lite"/>
    </source>
</evidence>
<dbReference type="RefSeq" id="WP_130494383.1">
    <property type="nucleotide sequence ID" value="NZ_SGXD01000005.1"/>
</dbReference>
<dbReference type="PANTHER" id="PTHR38812:SF2">
    <property type="entry name" value="MU-LIKE PROPHAGE FLUMU PROTEIN GP42"/>
    <property type="match status" value="1"/>
</dbReference>